<protein>
    <recommendedName>
        <fullName evidence="1">GAG-pre-integrase domain-containing protein</fullName>
    </recommendedName>
</protein>
<reference evidence="2 3" key="1">
    <citation type="journal article" date="2022" name="G3 (Bethesda)">
        <title>Whole-genome sequence and methylome profiling of the almond [Prunus dulcis (Mill.) D.A. Webb] cultivar 'Nonpareil'.</title>
        <authorList>
            <person name="D'Amico-Willman K.M."/>
            <person name="Ouma W.Z."/>
            <person name="Meulia T."/>
            <person name="Sideli G.M."/>
            <person name="Gradziel T.M."/>
            <person name="Fresnedo-Ramirez J."/>
        </authorList>
    </citation>
    <scope>NUCLEOTIDE SEQUENCE [LARGE SCALE GENOMIC DNA]</scope>
    <source>
        <strain evidence="2">Clone GOH B32 T37-40</strain>
    </source>
</reference>
<dbReference type="InterPro" id="IPR036397">
    <property type="entry name" value="RNaseH_sf"/>
</dbReference>
<dbReference type="InterPro" id="IPR039537">
    <property type="entry name" value="Retrotran_Ty1/copia-like"/>
</dbReference>
<dbReference type="InterPro" id="IPR012337">
    <property type="entry name" value="RNaseH-like_sf"/>
</dbReference>
<organism evidence="2 3">
    <name type="scientific">Prunus dulcis</name>
    <name type="common">Almond</name>
    <name type="synonym">Amygdalus dulcis</name>
    <dbReference type="NCBI Taxonomy" id="3755"/>
    <lineage>
        <taxon>Eukaryota</taxon>
        <taxon>Viridiplantae</taxon>
        <taxon>Streptophyta</taxon>
        <taxon>Embryophyta</taxon>
        <taxon>Tracheophyta</taxon>
        <taxon>Spermatophyta</taxon>
        <taxon>Magnoliopsida</taxon>
        <taxon>eudicotyledons</taxon>
        <taxon>Gunneridae</taxon>
        <taxon>Pentapetalae</taxon>
        <taxon>rosids</taxon>
        <taxon>fabids</taxon>
        <taxon>Rosales</taxon>
        <taxon>Rosaceae</taxon>
        <taxon>Amygdaloideae</taxon>
        <taxon>Amygdaleae</taxon>
        <taxon>Prunus</taxon>
    </lineage>
</organism>
<keyword evidence="3" id="KW-1185">Reference proteome</keyword>
<dbReference type="Pfam" id="PF13976">
    <property type="entry name" value="gag_pre-integrs"/>
    <property type="match status" value="1"/>
</dbReference>
<evidence type="ECO:0000313" key="3">
    <source>
        <dbReference type="Proteomes" id="UP001054821"/>
    </source>
</evidence>
<feature type="domain" description="GAG-pre-integrase" evidence="1">
    <location>
        <begin position="42"/>
        <end position="113"/>
    </location>
</feature>
<evidence type="ECO:0000313" key="2">
    <source>
        <dbReference type="EMBL" id="KAI5335740.1"/>
    </source>
</evidence>
<dbReference type="InterPro" id="IPR025724">
    <property type="entry name" value="GAG-pre-integrase_dom"/>
</dbReference>
<accession>A0AAD4Z7G5</accession>
<dbReference type="Proteomes" id="UP001054821">
    <property type="component" value="Chromosome 4"/>
</dbReference>
<dbReference type="PANTHER" id="PTHR42648">
    <property type="entry name" value="TRANSPOSASE, PUTATIVE-RELATED"/>
    <property type="match status" value="1"/>
</dbReference>
<dbReference type="GO" id="GO:0003676">
    <property type="term" value="F:nucleic acid binding"/>
    <property type="evidence" value="ECO:0007669"/>
    <property type="project" value="InterPro"/>
</dbReference>
<comment type="caution">
    <text evidence="2">The sequence shown here is derived from an EMBL/GenBank/DDBJ whole genome shotgun (WGS) entry which is preliminary data.</text>
</comment>
<sequence>MKRNLISISRLSRLGFVLQFNKDGFALSQNSNVLATGFLSNGLYSLNYNKEGEVLMVESSEKRIRSEGTSTRLWHRRLGHISKERMKILVKEQILLSLTFGDDEICIECVKGKLTKTKKKGATCSSDLLEIIHTDICGSFPHQTIDGNRYFITFIDDHSRFGYLYLIAEKSQAFEMFKIFQT</sequence>
<dbReference type="SUPFAM" id="SSF53098">
    <property type="entry name" value="Ribonuclease H-like"/>
    <property type="match status" value="1"/>
</dbReference>
<dbReference type="PANTHER" id="PTHR42648:SF28">
    <property type="entry name" value="TRANSPOSON-ENCODED PROTEIN WITH RIBONUCLEASE H-LIKE AND RETROVIRUS ZINC FINGER-LIKE DOMAINS"/>
    <property type="match status" value="1"/>
</dbReference>
<proteinExistence type="predicted"/>
<dbReference type="EMBL" id="JAJFAZ020000004">
    <property type="protein sequence ID" value="KAI5335740.1"/>
    <property type="molecule type" value="Genomic_DNA"/>
</dbReference>
<evidence type="ECO:0000259" key="1">
    <source>
        <dbReference type="Pfam" id="PF13976"/>
    </source>
</evidence>
<dbReference type="Gene3D" id="3.30.420.10">
    <property type="entry name" value="Ribonuclease H-like superfamily/Ribonuclease H"/>
    <property type="match status" value="1"/>
</dbReference>
<name>A0AAD4Z7G5_PRUDU</name>
<dbReference type="AlphaFoldDB" id="A0AAD4Z7G5"/>
<gene>
    <name evidence="2" type="ORF">L3X38_025874</name>
</gene>